<protein>
    <submittedName>
        <fullName evidence="2">Uncharacterized protein</fullName>
    </submittedName>
</protein>
<sequence length="131" mass="14217">MKINLKAVLACFPLSAVLIWSAAAQSSNESSEASQDEPVVSGTSAEIVAEMEQAASEIRTRLHMPALLDVTEDPEREAEIAELYRSGWIIKATVEEVEAAIEAAAATPDLEDDRAAQVLAHRASCRYFLEE</sequence>
<evidence type="ECO:0000313" key="2">
    <source>
        <dbReference type="EMBL" id="MBK1814600.1"/>
    </source>
</evidence>
<comment type="caution">
    <text evidence="2">The sequence shown here is derived from an EMBL/GenBank/DDBJ whole genome shotgun (WGS) entry which is preliminary data.</text>
</comment>
<evidence type="ECO:0000313" key="3">
    <source>
        <dbReference type="Proteomes" id="UP000600139"/>
    </source>
</evidence>
<feature type="signal peptide" evidence="1">
    <location>
        <begin position="1"/>
        <end position="22"/>
    </location>
</feature>
<keyword evidence="3" id="KW-1185">Reference proteome</keyword>
<keyword evidence="1" id="KW-0732">Signal</keyword>
<gene>
    <name evidence="2" type="ORF">JIN84_03180</name>
</gene>
<proteinExistence type="predicted"/>
<accession>A0A934R3G4</accession>
<reference evidence="2" key="1">
    <citation type="submission" date="2021-01" db="EMBL/GenBank/DDBJ databases">
        <title>Modified the classification status of verrucomicrobia.</title>
        <authorList>
            <person name="Feng X."/>
        </authorList>
    </citation>
    <scope>NUCLEOTIDE SEQUENCE</scope>
    <source>
        <strain evidence="2">JCM 18052</strain>
    </source>
</reference>
<dbReference type="AlphaFoldDB" id="A0A934R3G4"/>
<name>A0A934R3G4_9BACT</name>
<dbReference type="EMBL" id="JAENIK010000004">
    <property type="protein sequence ID" value="MBK1814600.1"/>
    <property type="molecule type" value="Genomic_DNA"/>
</dbReference>
<evidence type="ECO:0000256" key="1">
    <source>
        <dbReference type="SAM" id="SignalP"/>
    </source>
</evidence>
<dbReference type="RefSeq" id="WP_200349558.1">
    <property type="nucleotide sequence ID" value="NZ_BAABHZ010000010.1"/>
</dbReference>
<organism evidence="2 3">
    <name type="scientific">Luteolibacter yonseiensis</name>
    <dbReference type="NCBI Taxonomy" id="1144680"/>
    <lineage>
        <taxon>Bacteria</taxon>
        <taxon>Pseudomonadati</taxon>
        <taxon>Verrucomicrobiota</taxon>
        <taxon>Verrucomicrobiia</taxon>
        <taxon>Verrucomicrobiales</taxon>
        <taxon>Verrucomicrobiaceae</taxon>
        <taxon>Luteolibacter</taxon>
    </lineage>
</organism>
<dbReference type="Proteomes" id="UP000600139">
    <property type="component" value="Unassembled WGS sequence"/>
</dbReference>
<feature type="chain" id="PRO_5037888070" evidence="1">
    <location>
        <begin position="23"/>
        <end position="131"/>
    </location>
</feature>